<comment type="caution">
    <text evidence="2">The sequence shown here is derived from an EMBL/GenBank/DDBJ whole genome shotgun (WGS) entry which is preliminary data.</text>
</comment>
<keyword evidence="3" id="KW-1185">Reference proteome</keyword>
<dbReference type="EMBL" id="BAABBN010000004">
    <property type="protein sequence ID" value="GAA3916482.1"/>
    <property type="molecule type" value="Genomic_DNA"/>
</dbReference>
<feature type="transmembrane region" description="Helical" evidence="1">
    <location>
        <begin position="7"/>
        <end position="27"/>
    </location>
</feature>
<name>A0ABP7M6U1_9GAMM</name>
<accession>A0ABP7M6U1</accession>
<dbReference type="RefSeq" id="WP_344795924.1">
    <property type="nucleotide sequence ID" value="NZ_BAABBN010000004.1"/>
</dbReference>
<dbReference type="Pfam" id="PF13781">
    <property type="entry name" value="DoxX_3"/>
    <property type="match status" value="1"/>
</dbReference>
<keyword evidence="1" id="KW-1133">Transmembrane helix</keyword>
<dbReference type="InterPro" id="IPR025695">
    <property type="entry name" value="DoxX-like"/>
</dbReference>
<evidence type="ECO:0000313" key="3">
    <source>
        <dbReference type="Proteomes" id="UP001501565"/>
    </source>
</evidence>
<evidence type="ECO:0000313" key="2">
    <source>
        <dbReference type="EMBL" id="GAA3916482.1"/>
    </source>
</evidence>
<evidence type="ECO:0008006" key="4">
    <source>
        <dbReference type="Google" id="ProtNLM"/>
    </source>
</evidence>
<feature type="transmembrane region" description="Helical" evidence="1">
    <location>
        <begin position="47"/>
        <end position="65"/>
    </location>
</feature>
<proteinExistence type="predicted"/>
<organism evidence="2 3">
    <name type="scientific">Litoribacillus peritrichatus</name>
    <dbReference type="NCBI Taxonomy" id="718191"/>
    <lineage>
        <taxon>Bacteria</taxon>
        <taxon>Pseudomonadati</taxon>
        <taxon>Pseudomonadota</taxon>
        <taxon>Gammaproteobacteria</taxon>
        <taxon>Oceanospirillales</taxon>
        <taxon>Oceanospirillaceae</taxon>
        <taxon>Litoribacillus</taxon>
    </lineage>
</organism>
<keyword evidence="1" id="KW-0472">Membrane</keyword>
<evidence type="ECO:0000256" key="1">
    <source>
        <dbReference type="SAM" id="Phobius"/>
    </source>
</evidence>
<sequence length="146" mass="16176">MADWFNLARWSLSFLWIFTGLTSVYFSPDIGYHVLLKAGITGVLADTLVYSGSVLDVLIGLWLLLGRGLVFCIVFQGAVIVVYTVLLSIVDASFWLHPFGPLTKNLPILVLLLAMLNNIQAKSKFIKDVDIARVKDSAGVNDFDQR</sequence>
<dbReference type="Proteomes" id="UP001501565">
    <property type="component" value="Unassembled WGS sequence"/>
</dbReference>
<gene>
    <name evidence="2" type="ORF">GCM10022277_09020</name>
</gene>
<feature type="transmembrane region" description="Helical" evidence="1">
    <location>
        <begin position="72"/>
        <end position="96"/>
    </location>
</feature>
<reference evidence="3" key="1">
    <citation type="journal article" date="2019" name="Int. J. Syst. Evol. Microbiol.">
        <title>The Global Catalogue of Microorganisms (GCM) 10K type strain sequencing project: providing services to taxonomists for standard genome sequencing and annotation.</title>
        <authorList>
            <consortium name="The Broad Institute Genomics Platform"/>
            <consortium name="The Broad Institute Genome Sequencing Center for Infectious Disease"/>
            <person name="Wu L."/>
            <person name="Ma J."/>
        </authorList>
    </citation>
    <scope>NUCLEOTIDE SEQUENCE [LARGE SCALE GENOMIC DNA]</scope>
    <source>
        <strain evidence="3">JCM 17551</strain>
    </source>
</reference>
<keyword evidence="1" id="KW-0812">Transmembrane</keyword>
<protein>
    <recommendedName>
        <fullName evidence="4">DoxX family protein</fullName>
    </recommendedName>
</protein>
<feature type="transmembrane region" description="Helical" evidence="1">
    <location>
        <begin position="102"/>
        <end position="119"/>
    </location>
</feature>